<proteinExistence type="inferred from homology"/>
<gene>
    <name evidence="10" type="ORF">GO499_13355</name>
</gene>
<organism evidence="10 11">
    <name type="scientific">Algicella marina</name>
    <dbReference type="NCBI Taxonomy" id="2683284"/>
    <lineage>
        <taxon>Bacteria</taxon>
        <taxon>Pseudomonadati</taxon>
        <taxon>Pseudomonadota</taxon>
        <taxon>Alphaproteobacteria</taxon>
        <taxon>Rhodobacterales</taxon>
        <taxon>Paracoccaceae</taxon>
        <taxon>Algicella</taxon>
    </lineage>
</organism>
<dbReference type="EMBL" id="CP046620">
    <property type="protein sequence ID" value="QHQ36091.1"/>
    <property type="molecule type" value="Genomic_DNA"/>
</dbReference>
<dbReference type="Pfam" id="PF05128">
    <property type="entry name" value="DUF697"/>
    <property type="match status" value="1"/>
</dbReference>
<reference evidence="10 11" key="1">
    <citation type="submission" date="2019-12" db="EMBL/GenBank/DDBJ databases">
        <title>Complete genome sequence of Algicella marina strain 9Alg 56(T) isolated from the red alga Tichocarpus crinitus.</title>
        <authorList>
            <person name="Kim S.-G."/>
            <person name="Nedashkovskaya O.I."/>
        </authorList>
    </citation>
    <scope>NUCLEOTIDE SEQUENCE [LARGE SCALE GENOMIC DNA]</scope>
    <source>
        <strain evidence="10 11">9Alg 56</strain>
    </source>
</reference>
<dbReference type="InterPro" id="IPR021147">
    <property type="entry name" value="DUF697"/>
</dbReference>
<evidence type="ECO:0000256" key="9">
    <source>
        <dbReference type="SAM" id="Phobius"/>
    </source>
</evidence>
<evidence type="ECO:0000256" key="7">
    <source>
        <dbReference type="ARBA" id="ARBA00023136"/>
    </source>
</evidence>
<dbReference type="NCBIfam" id="TIGR01620">
    <property type="entry name" value="hyp_HI0043"/>
    <property type="match status" value="1"/>
</dbReference>
<dbReference type="InterPro" id="IPR006507">
    <property type="entry name" value="UPF0283"/>
</dbReference>
<evidence type="ECO:0000313" key="10">
    <source>
        <dbReference type="EMBL" id="QHQ36091.1"/>
    </source>
</evidence>
<evidence type="ECO:0000256" key="4">
    <source>
        <dbReference type="ARBA" id="ARBA00022519"/>
    </source>
</evidence>
<keyword evidence="11" id="KW-1185">Reference proteome</keyword>
<dbReference type="GO" id="GO:0005886">
    <property type="term" value="C:plasma membrane"/>
    <property type="evidence" value="ECO:0007669"/>
    <property type="project" value="UniProtKB-SubCell"/>
</dbReference>
<sequence>MSKRPMIFETESLEPDAPSPAEVPPVPDDALPQGAMVTVVGGAARKRSFLTRFALWALTGLVTLWVSTAAYDFVLGLMQRNIWLGRLALVLVAAVALVVVLALLRELAGLARLRRVDRLQALAREALAGDRPKALDLVDALAALYRSRERLRLGVERMVSHRDQVMDADALVHLAEREICGPLDAAAVREIEAASRSVAAATALVPLALADVAVALVANIRMVRRVAEIYGGRAGTLGSLRLLRAVAAHLVATGAVAVGDDMISSVAGGGVLSKVSRRFGEGVVNGALTARVGVATMEVCRPLPFGAVPRPRVTGLVKRALTGLFGKG</sequence>
<name>A0A6P1T2X5_9RHOB</name>
<feature type="transmembrane region" description="Helical" evidence="9">
    <location>
        <begin position="53"/>
        <end position="71"/>
    </location>
</feature>
<keyword evidence="4" id="KW-0997">Cell inner membrane</keyword>
<evidence type="ECO:0000256" key="3">
    <source>
        <dbReference type="ARBA" id="ARBA00022475"/>
    </source>
</evidence>
<dbReference type="PANTHER" id="PTHR39342:SF1">
    <property type="entry name" value="UPF0283 MEMBRANE PROTEIN YCJF"/>
    <property type="match status" value="1"/>
</dbReference>
<keyword evidence="7 9" id="KW-0472">Membrane</keyword>
<dbReference type="Proteomes" id="UP000464495">
    <property type="component" value="Chromosome"/>
</dbReference>
<dbReference type="RefSeq" id="WP_161862645.1">
    <property type="nucleotide sequence ID" value="NZ_CP046620.1"/>
</dbReference>
<evidence type="ECO:0000256" key="8">
    <source>
        <dbReference type="SAM" id="MobiDB-lite"/>
    </source>
</evidence>
<dbReference type="AlphaFoldDB" id="A0A6P1T2X5"/>
<evidence type="ECO:0000256" key="5">
    <source>
        <dbReference type="ARBA" id="ARBA00022692"/>
    </source>
</evidence>
<evidence type="ECO:0000256" key="1">
    <source>
        <dbReference type="ARBA" id="ARBA00004429"/>
    </source>
</evidence>
<keyword evidence="6 9" id="KW-1133">Transmembrane helix</keyword>
<evidence type="ECO:0000256" key="6">
    <source>
        <dbReference type="ARBA" id="ARBA00022989"/>
    </source>
</evidence>
<dbReference type="KEGG" id="amaq:GO499_13355"/>
<feature type="transmembrane region" description="Helical" evidence="9">
    <location>
        <begin position="83"/>
        <end position="104"/>
    </location>
</feature>
<evidence type="ECO:0000313" key="11">
    <source>
        <dbReference type="Proteomes" id="UP000464495"/>
    </source>
</evidence>
<keyword evidence="5 9" id="KW-0812">Transmembrane</keyword>
<feature type="region of interest" description="Disordered" evidence="8">
    <location>
        <begin position="1"/>
        <end position="25"/>
    </location>
</feature>
<keyword evidence="3" id="KW-1003">Cell membrane</keyword>
<accession>A0A6P1T2X5</accession>
<comment type="subcellular location">
    <subcellularLocation>
        <location evidence="1">Cell inner membrane</location>
        <topology evidence="1">Multi-pass membrane protein</topology>
    </subcellularLocation>
</comment>
<comment type="similarity">
    <text evidence="2">Belongs to the UPF0283 family.</text>
</comment>
<dbReference type="PANTHER" id="PTHR39342">
    <property type="entry name" value="UPF0283 MEMBRANE PROTEIN YCJF"/>
    <property type="match status" value="1"/>
</dbReference>
<protein>
    <submittedName>
        <fullName evidence="10">TIGR01620 family protein</fullName>
    </submittedName>
</protein>
<evidence type="ECO:0000256" key="2">
    <source>
        <dbReference type="ARBA" id="ARBA00008255"/>
    </source>
</evidence>